<reference evidence="3" key="1">
    <citation type="journal article" date="2019" name="Int. J. Syst. Evol. Microbiol.">
        <title>The Global Catalogue of Microorganisms (GCM) 10K type strain sequencing project: providing services to taxonomists for standard genome sequencing and annotation.</title>
        <authorList>
            <consortium name="The Broad Institute Genomics Platform"/>
            <consortium name="The Broad Institute Genome Sequencing Center for Infectious Disease"/>
            <person name="Wu L."/>
            <person name="Ma J."/>
        </authorList>
    </citation>
    <scope>NUCLEOTIDE SEQUENCE [LARGE SCALE GENOMIC DNA]</scope>
    <source>
        <strain evidence="3">JCM 16578</strain>
    </source>
</reference>
<comment type="caution">
    <text evidence="2">The sequence shown here is derived from an EMBL/GenBank/DDBJ whole genome shotgun (WGS) entry which is preliminary data.</text>
</comment>
<name>A0ABP7LW23_9ACTN</name>
<sequence>MVGRRIAPHHLAEFPLADTPLVGERGDQQKAPAALTRLVEDTGDAGPAVVHLHPQHHTVVAQEHPELAARRHTVHQRVGRQLADAQHHVVPPPASGEPPAGQGLVGEPPGGRDGTPLAPEEPLAQGRELNHLVHGTSVAESDYLGSPGEPVQIFCTGSFGVTYGQVRGVGPA</sequence>
<evidence type="ECO:0000256" key="1">
    <source>
        <dbReference type="SAM" id="MobiDB-lite"/>
    </source>
</evidence>
<feature type="region of interest" description="Disordered" evidence="1">
    <location>
        <begin position="88"/>
        <end position="121"/>
    </location>
</feature>
<evidence type="ECO:0000313" key="3">
    <source>
        <dbReference type="Proteomes" id="UP001501563"/>
    </source>
</evidence>
<accession>A0ABP7LW23</accession>
<dbReference type="EMBL" id="BAAAZA010000065">
    <property type="protein sequence ID" value="GAA3906522.1"/>
    <property type="molecule type" value="Genomic_DNA"/>
</dbReference>
<proteinExistence type="predicted"/>
<keyword evidence="3" id="KW-1185">Reference proteome</keyword>
<gene>
    <name evidence="2" type="ORF">GCM10022207_89910</name>
</gene>
<dbReference type="Proteomes" id="UP001501563">
    <property type="component" value="Unassembled WGS sequence"/>
</dbReference>
<organism evidence="2 3">
    <name type="scientific">Streptomyces lannensis</name>
    <dbReference type="NCBI Taxonomy" id="766498"/>
    <lineage>
        <taxon>Bacteria</taxon>
        <taxon>Bacillati</taxon>
        <taxon>Actinomycetota</taxon>
        <taxon>Actinomycetes</taxon>
        <taxon>Kitasatosporales</taxon>
        <taxon>Streptomycetaceae</taxon>
        <taxon>Streptomyces</taxon>
    </lineage>
</organism>
<evidence type="ECO:0000313" key="2">
    <source>
        <dbReference type="EMBL" id="GAA3906522.1"/>
    </source>
</evidence>
<protein>
    <submittedName>
        <fullName evidence="2">Uncharacterized protein</fullName>
    </submittedName>
</protein>